<sequence length="200" mass="23532">MIKNIVLDIGNVLCTFDPETMLNELFEDSVVEEQLMGIYFSSLWDQYDQNLLTKEKMIEIGRLQAPELEGEIRKLMREWVRHVDLIEENMDFMQHLHDLGFGVYILSNIPEDCYLYLKENGLFRDIDGGIFSYQERKIKPDFAIYKALLQKYELDASECLFIDDKAENIEAARTLGFYTLKCEDPYLLAKDTRELLEETD</sequence>
<proteinExistence type="predicted"/>
<keyword evidence="2" id="KW-1185">Reference proteome</keyword>
<organism evidence="1 2">
    <name type="scientific">Dubosiella muris</name>
    <dbReference type="NCBI Taxonomy" id="3038133"/>
    <lineage>
        <taxon>Bacteria</taxon>
        <taxon>Bacillati</taxon>
        <taxon>Bacillota</taxon>
        <taxon>Erysipelotrichia</taxon>
        <taxon>Erysipelotrichales</taxon>
        <taxon>Erysipelotrichaceae</taxon>
        <taxon>Dubosiella</taxon>
    </lineage>
</organism>
<accession>A0AC61R559</accession>
<evidence type="ECO:0000313" key="1">
    <source>
        <dbReference type="EMBL" id="TGY65086.1"/>
    </source>
</evidence>
<evidence type="ECO:0000313" key="2">
    <source>
        <dbReference type="Proteomes" id="UP000308836"/>
    </source>
</evidence>
<comment type="caution">
    <text evidence="1">The sequence shown here is derived from an EMBL/GenBank/DDBJ whole genome shotgun (WGS) entry which is preliminary data.</text>
</comment>
<gene>
    <name evidence="1" type="ORF">E5336_10305</name>
</gene>
<dbReference type="EMBL" id="SRYG01000023">
    <property type="protein sequence ID" value="TGY65086.1"/>
    <property type="molecule type" value="Genomic_DNA"/>
</dbReference>
<name>A0AC61R559_9FIRM</name>
<dbReference type="Proteomes" id="UP000308836">
    <property type="component" value="Unassembled WGS sequence"/>
</dbReference>
<protein>
    <submittedName>
        <fullName evidence="1">HAD family phosphatase</fullName>
    </submittedName>
</protein>
<reference evidence="1" key="1">
    <citation type="submission" date="2019-04" db="EMBL/GenBank/DDBJ databases">
        <title>Microbes associate with the intestines of laboratory mice.</title>
        <authorList>
            <person name="Navarre W."/>
            <person name="Wong E."/>
            <person name="Huang K."/>
            <person name="Tropini C."/>
            <person name="Ng K."/>
            <person name="Yu B."/>
        </authorList>
    </citation>
    <scope>NUCLEOTIDE SEQUENCE</scope>
    <source>
        <strain evidence="1">NM09_H32</strain>
    </source>
</reference>